<proteinExistence type="predicted"/>
<feature type="region of interest" description="Disordered" evidence="1">
    <location>
        <begin position="187"/>
        <end position="222"/>
    </location>
</feature>
<gene>
    <name evidence="2" type="ORF">LEP48_04110</name>
</gene>
<dbReference type="Gene3D" id="2.180.10.10">
    <property type="entry name" value="RHS repeat-associated core"/>
    <property type="match status" value="1"/>
</dbReference>
<evidence type="ECO:0000313" key="3">
    <source>
        <dbReference type="Proteomes" id="UP001319870"/>
    </source>
</evidence>
<organism evidence="2 3">
    <name type="scientific">Isoptericola luteus</name>
    <dbReference type="NCBI Taxonomy" id="2879484"/>
    <lineage>
        <taxon>Bacteria</taxon>
        <taxon>Bacillati</taxon>
        <taxon>Actinomycetota</taxon>
        <taxon>Actinomycetes</taxon>
        <taxon>Micrococcales</taxon>
        <taxon>Promicromonosporaceae</taxon>
        <taxon>Isoptericola</taxon>
    </lineage>
</organism>
<evidence type="ECO:0008006" key="4">
    <source>
        <dbReference type="Google" id="ProtNLM"/>
    </source>
</evidence>
<sequence>MTRTESLKEYQNGEPVYVPASRTTYDALGRSTSVTDVLGRKSTTAYVPATGGPVTGTKTTTPDPDGAGAAASLVTTTTLDPAWGVPVKVSDPNGKVTEATYDALGRLAKVWKPGRAKASETAHVQYTYTVRSTGHNAVTTKTLDTNNAYRTLVSIYDGLLRARQTQADGANRDIGGRMVADTLYDSRGSGGLRRRPMGHRWGSGHHGGDPGLGGAHPHQIRP</sequence>
<accession>A0ABS7ZDJ4</accession>
<dbReference type="Proteomes" id="UP001319870">
    <property type="component" value="Unassembled WGS sequence"/>
</dbReference>
<dbReference type="RefSeq" id="WP_225564308.1">
    <property type="nucleotide sequence ID" value="NZ_JAIXCQ010000002.1"/>
</dbReference>
<name>A0ABS7ZDJ4_9MICO</name>
<evidence type="ECO:0000256" key="1">
    <source>
        <dbReference type="SAM" id="MobiDB-lite"/>
    </source>
</evidence>
<reference evidence="2 3" key="1">
    <citation type="submission" date="2021-09" db="EMBL/GenBank/DDBJ databases">
        <title>Isoptericola luteus sp. nov., a novel bacterium isolated from Harbin, the capital city of Heilongjiang province.</title>
        <authorList>
            <person name="Li J."/>
        </authorList>
    </citation>
    <scope>NUCLEOTIDE SEQUENCE [LARGE SCALE GENOMIC DNA]</scope>
    <source>
        <strain evidence="2 3">NEAU-Y5</strain>
    </source>
</reference>
<comment type="caution">
    <text evidence="2">The sequence shown here is derived from an EMBL/GenBank/DDBJ whole genome shotgun (WGS) entry which is preliminary data.</text>
</comment>
<protein>
    <recommendedName>
        <fullName evidence="4">YD repeat-containing protein</fullName>
    </recommendedName>
</protein>
<keyword evidence="3" id="KW-1185">Reference proteome</keyword>
<evidence type="ECO:0000313" key="2">
    <source>
        <dbReference type="EMBL" id="MCA5892537.1"/>
    </source>
</evidence>
<dbReference type="EMBL" id="JAIXCQ010000002">
    <property type="protein sequence ID" value="MCA5892537.1"/>
    <property type="molecule type" value="Genomic_DNA"/>
</dbReference>